<evidence type="ECO:0000256" key="1">
    <source>
        <dbReference type="SAM" id="MobiDB-lite"/>
    </source>
</evidence>
<accession>A0A6J6MZX4</accession>
<name>A0A6J6MZX4_9ZZZZ</name>
<proteinExistence type="predicted"/>
<evidence type="ECO:0000313" key="2">
    <source>
        <dbReference type="EMBL" id="CAB4677853.1"/>
    </source>
</evidence>
<feature type="region of interest" description="Disordered" evidence="1">
    <location>
        <begin position="38"/>
        <end position="79"/>
    </location>
</feature>
<dbReference type="EMBL" id="CAEZXK010000001">
    <property type="protein sequence ID" value="CAB4677853.1"/>
    <property type="molecule type" value="Genomic_DNA"/>
</dbReference>
<reference evidence="2" key="1">
    <citation type="submission" date="2020-05" db="EMBL/GenBank/DDBJ databases">
        <authorList>
            <person name="Chiriac C."/>
            <person name="Salcher M."/>
            <person name="Ghai R."/>
            <person name="Kavagutti S V."/>
        </authorList>
    </citation>
    <scope>NUCLEOTIDE SEQUENCE</scope>
</reference>
<dbReference type="AlphaFoldDB" id="A0A6J6MZX4"/>
<protein>
    <submittedName>
        <fullName evidence="2">Unannotated protein</fullName>
    </submittedName>
</protein>
<sequence length="79" mass="8371">MTFIVSLVALAIAAFVLVAVLGLISIFLGAGASRPATRAEMNEGDFHSGPEGYTPNTAYPDTYYGSAGQNDRDEEDSRN</sequence>
<gene>
    <name evidence="2" type="ORF">UFOPK2370_00034</name>
</gene>
<organism evidence="2">
    <name type="scientific">freshwater metagenome</name>
    <dbReference type="NCBI Taxonomy" id="449393"/>
    <lineage>
        <taxon>unclassified sequences</taxon>
        <taxon>metagenomes</taxon>
        <taxon>ecological metagenomes</taxon>
    </lineage>
</organism>